<dbReference type="InterPro" id="IPR000222">
    <property type="entry name" value="PP2C_BS"/>
</dbReference>
<sequence length="361" mass="41338">MCYQRGVECDTLVLGVCLWKLYECDKDGHVEDQAQVFTSSQATYVGIYDGHGGPEASRFITNHLFAYLHKLELARKKTEDDGEKKIEELAGRDTLENEISALRSEISSLKQKSSAGSEDVDDKVADLQENVSKRENEISILKEQLEKERMKAENEQKMAEIEIKKAEEAREKAEDEKYWDEKVLSESETELRIKWLKKLLQKEKKRADSEKKKADTEKCRADKVLSDSERTLKEKEHVVCLSSGAEISALESQIHLLQQEIAVRDEKKELPFAVQRNPTSVIITDVCFKLSKTLFSHIKESVIRSIEKLFGKQVLKHMNLREYINFKVPSVKTLYSNKANGEVKPSSLKSLAHTMQLLLET</sequence>
<evidence type="ECO:0000313" key="2">
    <source>
        <dbReference type="EMBL" id="KAK1399276.1"/>
    </source>
</evidence>
<dbReference type="GO" id="GO:0043169">
    <property type="term" value="F:cation binding"/>
    <property type="evidence" value="ECO:0007669"/>
    <property type="project" value="InterPro"/>
</dbReference>
<dbReference type="SUPFAM" id="SSF81606">
    <property type="entry name" value="PP2C-like"/>
    <property type="match status" value="1"/>
</dbReference>
<keyword evidence="3" id="KW-1185">Reference proteome</keyword>
<evidence type="ECO:0000313" key="3">
    <source>
        <dbReference type="Proteomes" id="UP001237642"/>
    </source>
</evidence>
<dbReference type="EMBL" id="JAUIZM010000002">
    <property type="protein sequence ID" value="KAK1399276.1"/>
    <property type="molecule type" value="Genomic_DNA"/>
</dbReference>
<dbReference type="Gene3D" id="3.60.40.10">
    <property type="entry name" value="PPM-type phosphatase domain"/>
    <property type="match status" value="1"/>
</dbReference>
<accession>A0AAD8J8V7</accession>
<dbReference type="AlphaFoldDB" id="A0AAD8J8V7"/>
<organism evidence="2 3">
    <name type="scientific">Heracleum sosnowskyi</name>
    <dbReference type="NCBI Taxonomy" id="360622"/>
    <lineage>
        <taxon>Eukaryota</taxon>
        <taxon>Viridiplantae</taxon>
        <taxon>Streptophyta</taxon>
        <taxon>Embryophyta</taxon>
        <taxon>Tracheophyta</taxon>
        <taxon>Spermatophyta</taxon>
        <taxon>Magnoliopsida</taxon>
        <taxon>eudicotyledons</taxon>
        <taxon>Gunneridae</taxon>
        <taxon>Pentapetalae</taxon>
        <taxon>asterids</taxon>
        <taxon>campanulids</taxon>
        <taxon>Apiales</taxon>
        <taxon>Apiaceae</taxon>
        <taxon>Apioideae</taxon>
        <taxon>apioid superclade</taxon>
        <taxon>Tordylieae</taxon>
        <taxon>Tordyliinae</taxon>
        <taxon>Heracleum</taxon>
    </lineage>
</organism>
<protein>
    <submittedName>
        <fullName evidence="2">Uncharacterized protein</fullName>
    </submittedName>
</protein>
<proteinExistence type="predicted"/>
<reference evidence="2" key="2">
    <citation type="submission" date="2023-05" db="EMBL/GenBank/DDBJ databases">
        <authorList>
            <person name="Schelkunov M.I."/>
        </authorList>
    </citation>
    <scope>NUCLEOTIDE SEQUENCE</scope>
    <source>
        <strain evidence="2">Hsosn_3</strain>
        <tissue evidence="2">Leaf</tissue>
    </source>
</reference>
<feature type="coiled-coil region" evidence="1">
    <location>
        <begin position="92"/>
        <end position="217"/>
    </location>
</feature>
<dbReference type="PANTHER" id="PTHR35480">
    <property type="entry name" value="MATERNAL EFFECT EMBRYO ARREST 22"/>
    <property type="match status" value="1"/>
</dbReference>
<evidence type="ECO:0000256" key="1">
    <source>
        <dbReference type="SAM" id="Coils"/>
    </source>
</evidence>
<dbReference type="PANTHER" id="PTHR35480:SF1">
    <property type="entry name" value="MATERNAL EFFECT EMBRYO ARREST 22"/>
    <property type="match status" value="1"/>
</dbReference>
<name>A0AAD8J8V7_9APIA</name>
<dbReference type="PROSITE" id="PS01032">
    <property type="entry name" value="PPM_1"/>
    <property type="match status" value="1"/>
</dbReference>
<comment type="caution">
    <text evidence="2">The sequence shown here is derived from an EMBL/GenBank/DDBJ whole genome shotgun (WGS) entry which is preliminary data.</text>
</comment>
<dbReference type="InterPro" id="IPR036457">
    <property type="entry name" value="PPM-type-like_dom_sf"/>
</dbReference>
<gene>
    <name evidence="2" type="ORF">POM88_009139</name>
</gene>
<dbReference type="Proteomes" id="UP001237642">
    <property type="component" value="Unassembled WGS sequence"/>
</dbReference>
<keyword evidence="1" id="KW-0175">Coiled coil</keyword>
<reference evidence="2" key="1">
    <citation type="submission" date="2023-02" db="EMBL/GenBank/DDBJ databases">
        <title>Genome of toxic invasive species Heracleum sosnowskyi carries increased number of genes despite the absence of recent whole-genome duplications.</title>
        <authorList>
            <person name="Schelkunov M."/>
            <person name="Shtratnikova V."/>
            <person name="Makarenko M."/>
            <person name="Klepikova A."/>
            <person name="Omelchenko D."/>
            <person name="Novikova G."/>
            <person name="Obukhova E."/>
            <person name="Bogdanov V."/>
            <person name="Penin A."/>
            <person name="Logacheva M."/>
        </authorList>
    </citation>
    <scope>NUCLEOTIDE SEQUENCE</scope>
    <source>
        <strain evidence="2">Hsosn_3</strain>
        <tissue evidence="2">Leaf</tissue>
    </source>
</reference>